<dbReference type="PANTHER" id="PTHR24177:SF223">
    <property type="entry name" value="OS06G0293500 PROTEIN"/>
    <property type="match status" value="1"/>
</dbReference>
<evidence type="ECO:0000256" key="2">
    <source>
        <dbReference type="SAM" id="Phobius"/>
    </source>
</evidence>
<feature type="region of interest" description="Disordered" evidence="1">
    <location>
        <begin position="838"/>
        <end position="858"/>
    </location>
</feature>
<feature type="transmembrane region" description="Helical" evidence="2">
    <location>
        <begin position="366"/>
        <end position="383"/>
    </location>
</feature>
<feature type="compositionally biased region" description="Acidic residues" evidence="1">
    <location>
        <begin position="179"/>
        <end position="188"/>
    </location>
</feature>
<feature type="transmembrane region" description="Helical" evidence="2">
    <location>
        <begin position="473"/>
        <end position="496"/>
    </location>
</feature>
<feature type="domain" description="PGG" evidence="3">
    <location>
        <begin position="27"/>
        <end position="133"/>
    </location>
</feature>
<feature type="transmembrane region" description="Helical" evidence="2">
    <location>
        <begin position="561"/>
        <end position="581"/>
    </location>
</feature>
<dbReference type="Proteomes" id="UP000823388">
    <property type="component" value="Chromosome 6K"/>
</dbReference>
<proteinExistence type="predicted"/>
<feature type="region of interest" description="Disordered" evidence="1">
    <location>
        <begin position="169"/>
        <end position="188"/>
    </location>
</feature>
<feature type="transmembrane region" description="Helical" evidence="2">
    <location>
        <begin position="195"/>
        <end position="212"/>
    </location>
</feature>
<feature type="transmembrane region" description="Helical" evidence="2">
    <location>
        <begin position="793"/>
        <end position="816"/>
    </location>
</feature>
<feature type="transmembrane region" description="Helical" evidence="2">
    <location>
        <begin position="444"/>
        <end position="461"/>
    </location>
</feature>
<feature type="domain" description="PGG" evidence="3">
    <location>
        <begin position="671"/>
        <end position="791"/>
    </location>
</feature>
<feature type="transmembrane region" description="Helical" evidence="2">
    <location>
        <begin position="726"/>
        <end position="746"/>
    </location>
</feature>
<feature type="transmembrane region" description="Helical" evidence="2">
    <location>
        <begin position="622"/>
        <end position="642"/>
    </location>
</feature>
<feature type="domain" description="PGG" evidence="3">
    <location>
        <begin position="504"/>
        <end position="616"/>
    </location>
</feature>
<keyword evidence="2" id="KW-0812">Transmembrane</keyword>
<feature type="domain" description="PGG" evidence="3">
    <location>
        <begin position="360"/>
        <end position="465"/>
    </location>
</feature>
<dbReference type="AlphaFoldDB" id="A0A8T0RE40"/>
<dbReference type="GO" id="GO:0016020">
    <property type="term" value="C:membrane"/>
    <property type="evidence" value="ECO:0007669"/>
    <property type="project" value="TreeGrafter"/>
</dbReference>
<evidence type="ECO:0000256" key="1">
    <source>
        <dbReference type="SAM" id="MobiDB-lite"/>
    </source>
</evidence>
<dbReference type="Pfam" id="PF13962">
    <property type="entry name" value="PGG"/>
    <property type="match status" value="5"/>
</dbReference>
<accession>A0A8T0RE40</accession>
<keyword evidence="2" id="KW-0472">Membrane</keyword>
<feature type="domain" description="PGG" evidence="3">
    <location>
        <begin position="187"/>
        <end position="300"/>
    </location>
</feature>
<feature type="transmembrane region" description="Helical" evidence="2">
    <location>
        <begin position="414"/>
        <end position="432"/>
    </location>
</feature>
<keyword evidence="5" id="KW-1185">Reference proteome</keyword>
<gene>
    <name evidence="4" type="ORF">PVAP13_6KG220900</name>
</gene>
<feature type="transmembrane region" description="Helical" evidence="2">
    <location>
        <begin position="141"/>
        <end position="158"/>
    </location>
</feature>
<feature type="transmembrane region" description="Helical" evidence="2">
    <location>
        <begin position="245"/>
        <end position="265"/>
    </location>
</feature>
<dbReference type="OrthoDB" id="685065at2759"/>
<feature type="transmembrane region" description="Helical" evidence="2">
    <location>
        <begin position="111"/>
        <end position="129"/>
    </location>
</feature>
<evidence type="ECO:0000313" key="5">
    <source>
        <dbReference type="Proteomes" id="UP000823388"/>
    </source>
</evidence>
<feature type="transmembrane region" description="Helical" evidence="2">
    <location>
        <begin position="593"/>
        <end position="610"/>
    </location>
</feature>
<dbReference type="PANTHER" id="PTHR24177">
    <property type="entry name" value="CASKIN"/>
    <property type="match status" value="1"/>
</dbReference>
<feature type="transmembrane region" description="Helical" evidence="2">
    <location>
        <begin position="766"/>
        <end position="787"/>
    </location>
</feature>
<dbReference type="InterPro" id="IPR026961">
    <property type="entry name" value="PGG_dom"/>
</dbReference>
<feature type="compositionally biased region" description="Polar residues" evidence="1">
    <location>
        <begin position="849"/>
        <end position="858"/>
    </location>
</feature>
<feature type="transmembrane region" description="Helical" evidence="2">
    <location>
        <begin position="676"/>
        <end position="694"/>
    </location>
</feature>
<dbReference type="EMBL" id="CM029047">
    <property type="protein sequence ID" value="KAG2583466.1"/>
    <property type="molecule type" value="Genomic_DNA"/>
</dbReference>
<sequence length="858" mass="92414">MPASIEMSAPSAAAPVVELPGDSSEYKLRKQLLLLATLVLSVTYVAGLEPPGGVWKEDGAGGGVSAGAPILRSTHRPRYLSFYYCNSAALVASVVVIFLLLLKNPTRVQLAVLRLVMVLDLLALMGAYLTGSCQQRPATVYAASLVLALSAYVGLHILQALSHSQSQAAAERVTTEHDRDDEEEEEEEAKGRRKVVLLLATFAVAVTYVAGLNPPGGFWDSAAERGGYRPGDSLVEAHHKGHYRMFFYCNTTAFVASLYIIVVLLEEKLSARTARSIALYVFVLGALLGLVAAYTAGSCRDTECSVYVVSLFGAVLAFIFLAMGMVMVLMPMLKRRLRANNRSNNTMLEGGQSGTIDQATKKVKSLVVLLANLAATITYQAGLNPPGGFWPDGRDGHIAGDAVLLSKQPARYKAFFYCNSTAFVASVVAIVMVQNVKLVRSHTLLAVMVLDMFALIGAYAAGSCRDLRTSAVVVALAAAVLLYVVAQVLYFTLLAAETSSTLPEKEHKHLLLLAILVATITYQVGLTPPGGFWISDDDGPLAGHRAGYAVLLDANPRRFKAFFYCNTASFMASMALILLLVNPNLHRLAIRCYPLYACQVAGLIGLMGAYAAGSARSSRTSIVVFVLVGAVIAVIALNITVFDFVQRGRGAAAEVHGPRNADETEYRDEVYAKRKYLMLLGILAASVTYEAGLAPPGGVWQDNNGGRRREAGSSVLHDTNSRRYHVFFYSNSTSFIASVVVIALLLQQILRRRRHRRPDQENPDLLLVATNTAVVLDLLGLLAAYAAGSTREWESVIALTGLVVLFMAIHAAVWLYRQRRRCCSCGCGGAVHANNQGSLPMEEQVPNGHGQTSQGEEA</sequence>
<organism evidence="4 5">
    <name type="scientific">Panicum virgatum</name>
    <name type="common">Blackwell switchgrass</name>
    <dbReference type="NCBI Taxonomy" id="38727"/>
    <lineage>
        <taxon>Eukaryota</taxon>
        <taxon>Viridiplantae</taxon>
        <taxon>Streptophyta</taxon>
        <taxon>Embryophyta</taxon>
        <taxon>Tracheophyta</taxon>
        <taxon>Spermatophyta</taxon>
        <taxon>Magnoliopsida</taxon>
        <taxon>Liliopsida</taxon>
        <taxon>Poales</taxon>
        <taxon>Poaceae</taxon>
        <taxon>PACMAD clade</taxon>
        <taxon>Panicoideae</taxon>
        <taxon>Panicodae</taxon>
        <taxon>Paniceae</taxon>
        <taxon>Panicinae</taxon>
        <taxon>Panicum</taxon>
        <taxon>Panicum sect. Hiantes</taxon>
    </lineage>
</organism>
<comment type="caution">
    <text evidence="4">The sequence shown here is derived from an EMBL/GenBank/DDBJ whole genome shotgun (WGS) entry which is preliminary data.</text>
</comment>
<feature type="transmembrane region" description="Helical" evidence="2">
    <location>
        <begin position="32"/>
        <end position="48"/>
    </location>
</feature>
<feature type="transmembrane region" description="Helical" evidence="2">
    <location>
        <begin position="308"/>
        <end position="333"/>
    </location>
</feature>
<feature type="transmembrane region" description="Helical" evidence="2">
    <location>
        <begin position="508"/>
        <end position="526"/>
    </location>
</feature>
<feature type="transmembrane region" description="Helical" evidence="2">
    <location>
        <begin position="277"/>
        <end position="296"/>
    </location>
</feature>
<evidence type="ECO:0000313" key="4">
    <source>
        <dbReference type="EMBL" id="KAG2583466.1"/>
    </source>
</evidence>
<evidence type="ECO:0000259" key="3">
    <source>
        <dbReference type="Pfam" id="PF13962"/>
    </source>
</evidence>
<protein>
    <recommendedName>
        <fullName evidence="3">PGG domain-containing protein</fullName>
    </recommendedName>
</protein>
<keyword evidence="2" id="KW-1133">Transmembrane helix</keyword>
<feature type="transmembrane region" description="Helical" evidence="2">
    <location>
        <begin position="81"/>
        <end position="102"/>
    </location>
</feature>
<name>A0A8T0RE40_PANVG</name>
<reference evidence="4" key="1">
    <citation type="submission" date="2020-05" db="EMBL/GenBank/DDBJ databases">
        <title>WGS assembly of Panicum virgatum.</title>
        <authorList>
            <person name="Lovell J.T."/>
            <person name="Jenkins J."/>
            <person name="Shu S."/>
            <person name="Juenger T.E."/>
            <person name="Schmutz J."/>
        </authorList>
    </citation>
    <scope>NUCLEOTIDE SEQUENCE</scope>
    <source>
        <strain evidence="4">AP13</strain>
    </source>
</reference>